<keyword evidence="9" id="KW-1185">Reference proteome</keyword>
<comment type="similarity">
    <text evidence="6">Belongs to the binding-protein-dependent transport system permease family.</text>
</comment>
<reference evidence="8" key="1">
    <citation type="submission" date="2019-10" db="EMBL/GenBank/DDBJ databases">
        <title>Whole Genome Sequencing and Characterization of Texas Phoenix Palm Decline Phytoplasma Belongs to Lethal Yellowing (16SrIV) Group.</title>
        <authorList>
            <person name="Bao M."/>
        </authorList>
    </citation>
    <scope>NUCLEOTIDE SEQUENCE [LARGE SCALE GENOMIC DNA]</scope>
    <source>
        <strain evidence="8">ACPD</strain>
    </source>
</reference>
<dbReference type="PANTHER" id="PTHR30614">
    <property type="entry name" value="MEMBRANE COMPONENT OF AMINO ACID ABC TRANSPORTER"/>
    <property type="match status" value="1"/>
</dbReference>
<dbReference type="CDD" id="cd06261">
    <property type="entry name" value="TM_PBP2"/>
    <property type="match status" value="1"/>
</dbReference>
<dbReference type="SMART" id="SM00062">
    <property type="entry name" value="PBPb"/>
    <property type="match status" value="1"/>
</dbReference>
<dbReference type="InterPro" id="IPR043429">
    <property type="entry name" value="ArtM/GltK/GlnP/TcyL/YhdX-like"/>
</dbReference>
<dbReference type="SUPFAM" id="SSF53850">
    <property type="entry name" value="Periplasmic binding protein-like II"/>
    <property type="match status" value="1"/>
</dbReference>
<keyword evidence="2 6" id="KW-0812">Transmembrane</keyword>
<feature type="transmembrane region" description="Helical" evidence="6">
    <location>
        <begin position="25"/>
        <end position="46"/>
    </location>
</feature>
<evidence type="ECO:0000256" key="4">
    <source>
        <dbReference type="ARBA" id="ARBA00022989"/>
    </source>
</evidence>
<dbReference type="SUPFAM" id="SSF161098">
    <property type="entry name" value="MetI-like"/>
    <property type="match status" value="1"/>
</dbReference>
<dbReference type="InterPro" id="IPR000515">
    <property type="entry name" value="MetI-like"/>
</dbReference>
<feature type="transmembrane region" description="Helical" evidence="6">
    <location>
        <begin position="352"/>
        <end position="374"/>
    </location>
</feature>
<dbReference type="RefSeq" id="WP_138107823.1">
    <property type="nucleotide sequence ID" value="NZ_VBRA02000004.1"/>
</dbReference>
<proteinExistence type="inferred from homology"/>
<comment type="subcellular location">
    <subcellularLocation>
        <location evidence="6">Cell membrane</location>
        <topology evidence="6">Multi-pass membrane protein</topology>
    </subcellularLocation>
    <subcellularLocation>
        <location evidence="1">Membrane</location>
        <topology evidence="1">Multi-pass membrane protein</topology>
    </subcellularLocation>
</comment>
<dbReference type="Proteomes" id="UP001192346">
    <property type="component" value="Unassembled WGS sequence"/>
</dbReference>
<feature type="transmembrane region" description="Helical" evidence="6">
    <location>
        <begin position="536"/>
        <end position="558"/>
    </location>
</feature>
<feature type="domain" description="ABC transmembrane type-1" evidence="7">
    <location>
        <begin position="348"/>
        <end position="556"/>
    </location>
</feature>
<gene>
    <name evidence="8" type="ORF">FEF22_000505</name>
</gene>
<dbReference type="Gene3D" id="3.40.190.10">
    <property type="entry name" value="Periplasmic binding protein-like II"/>
    <property type="match status" value="2"/>
</dbReference>
<keyword evidence="5 6" id="KW-0472">Membrane</keyword>
<evidence type="ECO:0000256" key="2">
    <source>
        <dbReference type="ARBA" id="ARBA00022692"/>
    </source>
</evidence>
<evidence type="ECO:0000313" key="8">
    <source>
        <dbReference type="EMBL" id="MBP3059269.1"/>
    </source>
</evidence>
<evidence type="ECO:0000256" key="6">
    <source>
        <dbReference type="RuleBase" id="RU363032"/>
    </source>
</evidence>
<keyword evidence="3" id="KW-0029">Amino-acid transport</keyword>
<sequence>MSNKINKIKNCYFYIKKKWNKIIKIFLLCTCVFILIWMHYFVLFSFNKKNNQNFFQDKKNVITLGVHNNIPPFIFDGYDAKYSVPTENGETISGIDILLCKELADQMGKKLSIKIYDFAGLLSALETGKVDFALGLMNATDKRKEKMLVVEYCEPEVGIMVRKEHQPFFEQHLDKKDNIISLSNLRKSFDENSKIKLSTMTGCVFDEKVRNYLDKDEHNVFDKDSIYLTREDIVKCVNLLDKKVTDVLILDKILLDNYIENDEEQKFVSFTLKNDFVVSNLGMFIKKNNPNLKSELEEALTKIKNKMPNYMDVFKEKALEDLRYVQKKINSNKNESFVKKILISFPSYIKSFFMSFILALDGLILGFFAALFLVKIKIFSEDIEKNSFLFYIRKWFFIAIEFFINFLKSVPISVQALLFFNLFISSFDVFKGFLGTFYISLIVIVLNTAANLMHIMIENIRFLDQGQIEAAYALGMEKKQVFRYIIFDQSIKRTYPSIFSQFLNNIKDTALFSIIGLMSLLWTAQRNISITYDSVIPYFIVSLIYFVLVSFTNLLVFFTQKDK</sequence>
<dbReference type="InterPro" id="IPR001638">
    <property type="entry name" value="Solute-binding_3/MltF_N"/>
</dbReference>
<evidence type="ECO:0000256" key="1">
    <source>
        <dbReference type="ARBA" id="ARBA00004141"/>
    </source>
</evidence>
<evidence type="ECO:0000256" key="3">
    <source>
        <dbReference type="ARBA" id="ARBA00022970"/>
    </source>
</evidence>
<evidence type="ECO:0000259" key="7">
    <source>
        <dbReference type="PROSITE" id="PS50928"/>
    </source>
</evidence>
<evidence type="ECO:0000256" key="5">
    <source>
        <dbReference type="ARBA" id="ARBA00023136"/>
    </source>
</evidence>
<feature type="transmembrane region" description="Helical" evidence="6">
    <location>
        <begin position="502"/>
        <end position="524"/>
    </location>
</feature>
<name>A0ABS5BJ99_9MOLU</name>
<dbReference type="EMBL" id="VBRA02000004">
    <property type="protein sequence ID" value="MBP3059269.1"/>
    <property type="molecule type" value="Genomic_DNA"/>
</dbReference>
<dbReference type="Pfam" id="PF00497">
    <property type="entry name" value="SBP_bac_3"/>
    <property type="match status" value="1"/>
</dbReference>
<protein>
    <submittedName>
        <fullName evidence="8">Transporter substrate-binding domain-containing protein</fullName>
    </submittedName>
</protein>
<dbReference type="Gene3D" id="1.10.3720.10">
    <property type="entry name" value="MetI-like"/>
    <property type="match status" value="1"/>
</dbReference>
<feature type="transmembrane region" description="Helical" evidence="6">
    <location>
        <begin position="432"/>
        <end position="453"/>
    </location>
</feature>
<feature type="transmembrane region" description="Helical" evidence="6">
    <location>
        <begin position="395"/>
        <end position="420"/>
    </location>
</feature>
<organism evidence="8 9">
    <name type="scientific">Texas Phoenix palm phytoplasma</name>
    <dbReference type="NCBI Taxonomy" id="176709"/>
    <lineage>
        <taxon>Bacteria</taxon>
        <taxon>Bacillati</taxon>
        <taxon>Mycoplasmatota</taxon>
        <taxon>Mollicutes</taxon>
        <taxon>Acholeplasmatales</taxon>
        <taxon>Acholeplasmataceae</taxon>
        <taxon>Candidatus Phytoplasma</taxon>
        <taxon>16SrIV (Coconut lethal yellows group)</taxon>
    </lineage>
</organism>
<dbReference type="PANTHER" id="PTHR30614:SF0">
    <property type="entry name" value="L-CYSTINE TRANSPORT SYSTEM PERMEASE PROTEIN TCYL"/>
    <property type="match status" value="1"/>
</dbReference>
<dbReference type="InterPro" id="IPR035906">
    <property type="entry name" value="MetI-like_sf"/>
</dbReference>
<keyword evidence="4 6" id="KW-1133">Transmembrane helix</keyword>
<comment type="caution">
    <text evidence="8">The sequence shown here is derived from an EMBL/GenBank/DDBJ whole genome shotgun (WGS) entry which is preliminary data.</text>
</comment>
<accession>A0ABS5BJ99</accession>
<dbReference type="Pfam" id="PF00528">
    <property type="entry name" value="BPD_transp_1"/>
    <property type="match status" value="1"/>
</dbReference>
<keyword evidence="6" id="KW-0813">Transport</keyword>
<dbReference type="PROSITE" id="PS50928">
    <property type="entry name" value="ABC_TM1"/>
    <property type="match status" value="1"/>
</dbReference>
<evidence type="ECO:0000313" key="9">
    <source>
        <dbReference type="Proteomes" id="UP001192346"/>
    </source>
</evidence>